<name>A0AAV5HYT5_9ROSI</name>
<proteinExistence type="predicted"/>
<dbReference type="InterPro" id="IPR001487">
    <property type="entry name" value="Bromodomain"/>
</dbReference>
<dbReference type="Gene3D" id="1.20.920.10">
    <property type="entry name" value="Bromodomain-like"/>
    <property type="match status" value="1"/>
</dbReference>
<dbReference type="PRINTS" id="PR00503">
    <property type="entry name" value="BROMODOMAIN"/>
</dbReference>
<feature type="compositionally biased region" description="Basic and acidic residues" evidence="4">
    <location>
        <begin position="79"/>
        <end position="93"/>
    </location>
</feature>
<keyword evidence="7" id="KW-1185">Reference proteome</keyword>
<feature type="domain" description="Bromo" evidence="5">
    <location>
        <begin position="119"/>
        <end position="183"/>
    </location>
</feature>
<dbReference type="Proteomes" id="UP001054252">
    <property type="component" value="Unassembled WGS sequence"/>
</dbReference>
<dbReference type="PROSITE" id="PS50014">
    <property type="entry name" value="BROMODOMAIN_2"/>
    <property type="match status" value="1"/>
</dbReference>
<dbReference type="InterPro" id="IPR036427">
    <property type="entry name" value="Bromodomain-like_sf"/>
</dbReference>
<accession>A0AAV5HYT5</accession>
<feature type="region of interest" description="Disordered" evidence="4">
    <location>
        <begin position="63"/>
        <end position="93"/>
    </location>
</feature>
<dbReference type="SMART" id="SM00297">
    <property type="entry name" value="BROMO"/>
    <property type="match status" value="1"/>
</dbReference>
<evidence type="ECO:0000259" key="5">
    <source>
        <dbReference type="PROSITE" id="PS50014"/>
    </source>
</evidence>
<dbReference type="SUPFAM" id="SSF47370">
    <property type="entry name" value="Bromodomain"/>
    <property type="match status" value="1"/>
</dbReference>
<gene>
    <name evidence="6" type="ORF">SLEP1_g6178</name>
</gene>
<dbReference type="Pfam" id="PF00439">
    <property type="entry name" value="Bromodomain"/>
    <property type="match status" value="1"/>
</dbReference>
<dbReference type="PANTHER" id="PTHR46136:SF19">
    <property type="entry name" value="TRANSCRIPTION FACTOR GTE12"/>
    <property type="match status" value="1"/>
</dbReference>
<dbReference type="PANTHER" id="PTHR46136">
    <property type="entry name" value="TRANSCRIPTION FACTOR GTE8"/>
    <property type="match status" value="1"/>
</dbReference>
<protein>
    <recommendedName>
        <fullName evidence="5">Bromo domain-containing protein</fullName>
    </recommendedName>
</protein>
<evidence type="ECO:0000256" key="2">
    <source>
        <dbReference type="PROSITE-ProRule" id="PRU00035"/>
    </source>
</evidence>
<dbReference type="EMBL" id="BPVZ01000006">
    <property type="protein sequence ID" value="GKU92456.1"/>
    <property type="molecule type" value="Genomic_DNA"/>
</dbReference>
<keyword evidence="1 2" id="KW-0103">Bromodomain</keyword>
<sequence>MSVGPKLKIKYPVPGPRPCQFGKQVSVLKDQGDNYSVNSNRELGIEKAQKCLGGSVGGKKFLAAGDSRETSSKNGAKKRGTEELMDHSQGKRQKMDRAMTFQCSTVLKHLMTNRYFCLFSKPVDPVALKIPDYFSIITNPMDLGTVKSKLDKNTYLSIEDFAADIRLTFANAMLYNPPGNKVHQIAKELSDQFEVRWKSVEGKLKGEKIKVAEGKVSSMQMKGNEELRQNCPKTPPLHGNTLPKRSKVSGEMVKKLEFDAKLDHHKPVQTCTSKFLGKKLSKGTNSGGEYARVSINTKTESAPGASKCCTCGSIRCQCSLIGDSNHASSSDITSERSISGDHRSCTTDASHLDPLAKGTSTSQMSKSDPDSDGAISAFDDGNTCLSSELKIHASDGVVSDGLIAPIVDVQMSPSKALRAAMLKSRFADTILKAKQKTLLDHGDKADPVKIQQEKERLERRQREAKAKIEAQIRAAEAAAQLRAEMESKKKREREREAARIALQKIQKTVEFEQNLETLKELEILSGCSLPSYRLYHRDGSHQMVWGAFEGSGIANPLQLQDLGLFIKDDYQYLDEEDEAVNLDEDGEEGEIIS</sequence>
<feature type="coiled-coil region" evidence="3">
    <location>
        <begin position="450"/>
        <end position="508"/>
    </location>
</feature>
<evidence type="ECO:0000256" key="1">
    <source>
        <dbReference type="ARBA" id="ARBA00023117"/>
    </source>
</evidence>
<feature type="region of interest" description="Disordered" evidence="4">
    <location>
        <begin position="325"/>
        <end position="373"/>
    </location>
</feature>
<feature type="compositionally biased region" description="Low complexity" evidence="4">
    <location>
        <begin position="328"/>
        <end position="337"/>
    </location>
</feature>
<comment type="caution">
    <text evidence="6">The sequence shown here is derived from an EMBL/GenBank/DDBJ whole genome shotgun (WGS) entry which is preliminary data.</text>
</comment>
<organism evidence="6 7">
    <name type="scientific">Rubroshorea leprosula</name>
    <dbReference type="NCBI Taxonomy" id="152421"/>
    <lineage>
        <taxon>Eukaryota</taxon>
        <taxon>Viridiplantae</taxon>
        <taxon>Streptophyta</taxon>
        <taxon>Embryophyta</taxon>
        <taxon>Tracheophyta</taxon>
        <taxon>Spermatophyta</taxon>
        <taxon>Magnoliopsida</taxon>
        <taxon>eudicotyledons</taxon>
        <taxon>Gunneridae</taxon>
        <taxon>Pentapetalae</taxon>
        <taxon>rosids</taxon>
        <taxon>malvids</taxon>
        <taxon>Malvales</taxon>
        <taxon>Dipterocarpaceae</taxon>
        <taxon>Rubroshorea</taxon>
    </lineage>
</organism>
<evidence type="ECO:0000256" key="3">
    <source>
        <dbReference type="SAM" id="Coils"/>
    </source>
</evidence>
<evidence type="ECO:0000256" key="4">
    <source>
        <dbReference type="SAM" id="MobiDB-lite"/>
    </source>
</evidence>
<reference evidence="6 7" key="1">
    <citation type="journal article" date="2021" name="Commun. Biol.">
        <title>The genome of Shorea leprosula (Dipterocarpaceae) highlights the ecological relevance of drought in aseasonal tropical rainforests.</title>
        <authorList>
            <person name="Ng K.K.S."/>
            <person name="Kobayashi M.J."/>
            <person name="Fawcett J.A."/>
            <person name="Hatakeyama M."/>
            <person name="Paape T."/>
            <person name="Ng C.H."/>
            <person name="Ang C.C."/>
            <person name="Tnah L.H."/>
            <person name="Lee C.T."/>
            <person name="Nishiyama T."/>
            <person name="Sese J."/>
            <person name="O'Brien M.J."/>
            <person name="Copetti D."/>
            <person name="Mohd Noor M.I."/>
            <person name="Ong R.C."/>
            <person name="Putra M."/>
            <person name="Sireger I.Z."/>
            <person name="Indrioko S."/>
            <person name="Kosugi Y."/>
            <person name="Izuno A."/>
            <person name="Isagi Y."/>
            <person name="Lee S.L."/>
            <person name="Shimizu K.K."/>
        </authorList>
    </citation>
    <scope>NUCLEOTIDE SEQUENCE [LARGE SCALE GENOMIC DNA]</scope>
    <source>
        <strain evidence="6">214</strain>
    </source>
</reference>
<dbReference type="AlphaFoldDB" id="A0AAV5HYT5"/>
<dbReference type="InterPro" id="IPR052442">
    <property type="entry name" value="Env_Response_Regulator"/>
</dbReference>
<evidence type="ECO:0000313" key="7">
    <source>
        <dbReference type="Proteomes" id="UP001054252"/>
    </source>
</evidence>
<evidence type="ECO:0000313" key="6">
    <source>
        <dbReference type="EMBL" id="GKU92456.1"/>
    </source>
</evidence>
<keyword evidence="3" id="KW-0175">Coiled coil</keyword>